<organism evidence="2 3">
    <name type="scientific">Portunus trituberculatus</name>
    <name type="common">Swimming crab</name>
    <name type="synonym">Neptunus trituberculatus</name>
    <dbReference type="NCBI Taxonomy" id="210409"/>
    <lineage>
        <taxon>Eukaryota</taxon>
        <taxon>Metazoa</taxon>
        <taxon>Ecdysozoa</taxon>
        <taxon>Arthropoda</taxon>
        <taxon>Crustacea</taxon>
        <taxon>Multicrustacea</taxon>
        <taxon>Malacostraca</taxon>
        <taxon>Eumalacostraca</taxon>
        <taxon>Eucarida</taxon>
        <taxon>Decapoda</taxon>
        <taxon>Pleocyemata</taxon>
        <taxon>Brachyura</taxon>
        <taxon>Eubrachyura</taxon>
        <taxon>Portunoidea</taxon>
        <taxon>Portunidae</taxon>
        <taxon>Portuninae</taxon>
        <taxon>Portunus</taxon>
    </lineage>
</organism>
<dbReference type="Proteomes" id="UP000324222">
    <property type="component" value="Unassembled WGS sequence"/>
</dbReference>
<dbReference type="AlphaFoldDB" id="A0A5B7DAU3"/>
<gene>
    <name evidence="2" type="ORF">E2C01_011223</name>
</gene>
<evidence type="ECO:0000313" key="3">
    <source>
        <dbReference type="Proteomes" id="UP000324222"/>
    </source>
</evidence>
<proteinExistence type="predicted"/>
<feature type="compositionally biased region" description="Pro residues" evidence="1">
    <location>
        <begin position="1"/>
        <end position="10"/>
    </location>
</feature>
<accession>A0A5B7DAU3</accession>
<comment type="caution">
    <text evidence="2">The sequence shown here is derived from an EMBL/GenBank/DDBJ whole genome shotgun (WGS) entry which is preliminary data.</text>
</comment>
<protein>
    <submittedName>
        <fullName evidence="2">Uncharacterized protein</fullName>
    </submittedName>
</protein>
<feature type="region of interest" description="Disordered" evidence="1">
    <location>
        <begin position="1"/>
        <end position="44"/>
    </location>
</feature>
<evidence type="ECO:0000313" key="2">
    <source>
        <dbReference type="EMBL" id="MPC18343.1"/>
    </source>
</evidence>
<reference evidence="2 3" key="1">
    <citation type="submission" date="2019-05" db="EMBL/GenBank/DDBJ databases">
        <title>Another draft genome of Portunus trituberculatus and its Hox gene families provides insights of decapod evolution.</title>
        <authorList>
            <person name="Jeong J.-H."/>
            <person name="Song I."/>
            <person name="Kim S."/>
            <person name="Choi T."/>
            <person name="Kim D."/>
            <person name="Ryu S."/>
            <person name="Kim W."/>
        </authorList>
    </citation>
    <scope>NUCLEOTIDE SEQUENCE [LARGE SCALE GENOMIC DNA]</scope>
    <source>
        <tissue evidence="2">Muscle</tissue>
    </source>
</reference>
<keyword evidence="3" id="KW-1185">Reference proteome</keyword>
<sequence length="129" mass="14264">MSPGSTPFPSPSATGLLPDSAQKLERKKAKGAGIDTRTSRDTASLQDTTGRTFTFWGGIQRCNILHFHNFLDVVSMRASPCNNHTLLDLSLCLGDLWCSTLLVIWPQILLVVQLTKHLRQTHLNLICCC</sequence>
<name>A0A5B7DAU3_PORTR</name>
<evidence type="ECO:0000256" key="1">
    <source>
        <dbReference type="SAM" id="MobiDB-lite"/>
    </source>
</evidence>
<dbReference type="EMBL" id="VSRR010000671">
    <property type="protein sequence ID" value="MPC18343.1"/>
    <property type="molecule type" value="Genomic_DNA"/>
</dbReference>